<reference evidence="2 3" key="2">
    <citation type="journal article" date="2019" name="G3 (Bethesda)">
        <title>Hybrid Assembly of the Genome of the Entomopathogenic Nematode Steinernema carpocapsae Identifies the X-Chromosome.</title>
        <authorList>
            <person name="Serra L."/>
            <person name="Macchietto M."/>
            <person name="Macias-Munoz A."/>
            <person name="McGill C.J."/>
            <person name="Rodriguez I.M."/>
            <person name="Rodriguez B."/>
            <person name="Murad R."/>
            <person name="Mortazavi A."/>
        </authorList>
    </citation>
    <scope>NUCLEOTIDE SEQUENCE [LARGE SCALE GENOMIC DNA]</scope>
    <source>
        <strain evidence="2 3">ALL</strain>
    </source>
</reference>
<comment type="caution">
    <text evidence="2">The sequence shown here is derived from an EMBL/GenBank/DDBJ whole genome shotgun (WGS) entry which is preliminary data.</text>
</comment>
<keyword evidence="1" id="KW-1133">Transmembrane helix</keyword>
<reference evidence="2 3" key="1">
    <citation type="journal article" date="2015" name="Genome Biol.">
        <title>Comparative genomics of Steinernema reveals deeply conserved gene regulatory networks.</title>
        <authorList>
            <person name="Dillman A.R."/>
            <person name="Macchietto M."/>
            <person name="Porter C.F."/>
            <person name="Rogers A."/>
            <person name="Williams B."/>
            <person name="Antoshechkin I."/>
            <person name="Lee M.M."/>
            <person name="Goodwin Z."/>
            <person name="Lu X."/>
            <person name="Lewis E.E."/>
            <person name="Goodrich-Blair H."/>
            <person name="Stock S.P."/>
            <person name="Adams B.J."/>
            <person name="Sternberg P.W."/>
            <person name="Mortazavi A."/>
        </authorList>
    </citation>
    <scope>NUCLEOTIDE SEQUENCE [LARGE SCALE GENOMIC DNA]</scope>
    <source>
        <strain evidence="2 3">ALL</strain>
    </source>
</reference>
<evidence type="ECO:0000256" key="1">
    <source>
        <dbReference type="SAM" id="Phobius"/>
    </source>
</evidence>
<dbReference type="AlphaFoldDB" id="A0A4U8ULU1"/>
<evidence type="ECO:0000313" key="2">
    <source>
        <dbReference type="EMBL" id="TMS33145.1"/>
    </source>
</evidence>
<organism evidence="2 3">
    <name type="scientific">Steinernema carpocapsae</name>
    <name type="common">Entomopathogenic nematode</name>
    <dbReference type="NCBI Taxonomy" id="34508"/>
    <lineage>
        <taxon>Eukaryota</taxon>
        <taxon>Metazoa</taxon>
        <taxon>Ecdysozoa</taxon>
        <taxon>Nematoda</taxon>
        <taxon>Chromadorea</taxon>
        <taxon>Rhabditida</taxon>
        <taxon>Tylenchina</taxon>
        <taxon>Panagrolaimomorpha</taxon>
        <taxon>Strongyloidoidea</taxon>
        <taxon>Steinernematidae</taxon>
        <taxon>Steinernema</taxon>
    </lineage>
</organism>
<name>A0A4U8ULU1_STECR</name>
<dbReference type="Proteomes" id="UP000298663">
    <property type="component" value="Chromosome X"/>
</dbReference>
<proteinExistence type="predicted"/>
<feature type="transmembrane region" description="Helical" evidence="1">
    <location>
        <begin position="108"/>
        <end position="129"/>
    </location>
</feature>
<keyword evidence="1" id="KW-0812">Transmembrane</keyword>
<keyword evidence="1" id="KW-0472">Membrane</keyword>
<dbReference type="EMBL" id="CM016762">
    <property type="protein sequence ID" value="TMS33145.1"/>
    <property type="molecule type" value="Genomic_DNA"/>
</dbReference>
<accession>A0A4U8ULU1</accession>
<sequence length="131" mass="14084">METDTALGQTVIASQPLPSKLCSSAEATVPSAQPIAAVLETEPLPNATQEDAEHTKANSGSMGNVCKTEFASVVIDIENDLAEAMEQPNHIVLEEYQDDVQYIGTCEIFALLVLTLLLLVIGISIYLYVFV</sequence>
<gene>
    <name evidence="2" type="ORF">L596_000919</name>
</gene>
<evidence type="ECO:0000313" key="3">
    <source>
        <dbReference type="Proteomes" id="UP000298663"/>
    </source>
</evidence>
<dbReference type="EMBL" id="AZBU02000001">
    <property type="protein sequence ID" value="TMS33145.1"/>
    <property type="molecule type" value="Genomic_DNA"/>
</dbReference>
<keyword evidence="3" id="KW-1185">Reference proteome</keyword>
<protein>
    <submittedName>
        <fullName evidence="2">Uncharacterized protein</fullName>
    </submittedName>
</protein>